<dbReference type="KEGG" id="pfaa:MM59RIKEN_15010"/>
<dbReference type="EMBL" id="AP023420">
    <property type="protein sequence ID" value="BCK84182.1"/>
    <property type="molecule type" value="Genomic_DNA"/>
</dbReference>
<keyword evidence="3" id="KW-1185">Reference proteome</keyword>
<reference evidence="2" key="1">
    <citation type="submission" date="2020-09" db="EMBL/GenBank/DDBJ databases">
        <title>New species isolated from human feces.</title>
        <authorList>
            <person name="Kitahara M."/>
            <person name="Shigeno Y."/>
            <person name="Shime M."/>
            <person name="Matsumoto Y."/>
            <person name="Nakamura S."/>
            <person name="Motooka D."/>
            <person name="Fukuoka S."/>
            <person name="Nishikawa H."/>
            <person name="Benno Y."/>
        </authorList>
    </citation>
    <scope>NUCLEOTIDE SEQUENCE</scope>
    <source>
        <strain evidence="2">MM59</strain>
    </source>
</reference>
<proteinExistence type="predicted"/>
<dbReference type="Proteomes" id="UP000679848">
    <property type="component" value="Chromosome"/>
</dbReference>
<evidence type="ECO:0000256" key="1">
    <source>
        <dbReference type="SAM" id="MobiDB-lite"/>
    </source>
</evidence>
<organism evidence="2 3">
    <name type="scientific">Pusillibacter faecalis</name>
    <dbReference type="NCBI Taxonomy" id="2714358"/>
    <lineage>
        <taxon>Bacteria</taxon>
        <taxon>Bacillati</taxon>
        <taxon>Bacillota</taxon>
        <taxon>Clostridia</taxon>
        <taxon>Eubacteriales</taxon>
        <taxon>Oscillospiraceae</taxon>
        <taxon>Pusillibacter</taxon>
    </lineage>
</organism>
<evidence type="ECO:0000313" key="2">
    <source>
        <dbReference type="EMBL" id="BCK84182.1"/>
    </source>
</evidence>
<accession>A0A810QDB4</accession>
<feature type="region of interest" description="Disordered" evidence="1">
    <location>
        <begin position="30"/>
        <end position="53"/>
    </location>
</feature>
<dbReference type="AlphaFoldDB" id="A0A810QDB4"/>
<gene>
    <name evidence="2" type="ORF">MM59RIKEN_15010</name>
</gene>
<evidence type="ECO:0000313" key="3">
    <source>
        <dbReference type="Proteomes" id="UP000679848"/>
    </source>
</evidence>
<sequence length="53" mass="6184">MAEKRFVKTYTAMDMMEIWVDREPGGKRPVVFQRQRRRAGTSAGPGWKDHNGF</sequence>
<protein>
    <submittedName>
        <fullName evidence="2">Uncharacterized protein</fullName>
    </submittedName>
</protein>
<name>A0A810QDB4_9FIRM</name>